<dbReference type="HOGENOM" id="CLU_004083_8_0_1"/>
<name>W3WNH9_PESFW</name>
<comment type="subcellular location">
    <subcellularLocation>
        <location evidence="1">Nucleus</location>
    </subcellularLocation>
</comment>
<accession>W3WNH9</accession>
<evidence type="ECO:0000313" key="6">
    <source>
        <dbReference type="Proteomes" id="UP000030651"/>
    </source>
</evidence>
<evidence type="ECO:0000256" key="3">
    <source>
        <dbReference type="SAM" id="MobiDB-lite"/>
    </source>
</evidence>
<organism evidence="5 6">
    <name type="scientific">Pestalotiopsis fici (strain W106-1 / CGMCC3.15140)</name>
    <dbReference type="NCBI Taxonomy" id="1229662"/>
    <lineage>
        <taxon>Eukaryota</taxon>
        <taxon>Fungi</taxon>
        <taxon>Dikarya</taxon>
        <taxon>Ascomycota</taxon>
        <taxon>Pezizomycotina</taxon>
        <taxon>Sordariomycetes</taxon>
        <taxon>Xylariomycetidae</taxon>
        <taxon>Amphisphaeriales</taxon>
        <taxon>Sporocadaceae</taxon>
        <taxon>Pestalotiopsis</taxon>
    </lineage>
</organism>
<evidence type="ECO:0000256" key="1">
    <source>
        <dbReference type="ARBA" id="ARBA00004123"/>
    </source>
</evidence>
<keyword evidence="6" id="KW-1185">Reference proteome</keyword>
<dbReference type="AlphaFoldDB" id="W3WNH9"/>
<dbReference type="EMBL" id="KI912120">
    <property type="protein sequence ID" value="ETS74371.1"/>
    <property type="molecule type" value="Genomic_DNA"/>
</dbReference>
<dbReference type="CDD" id="cd12148">
    <property type="entry name" value="fungal_TF_MHR"/>
    <property type="match status" value="1"/>
</dbReference>
<dbReference type="GO" id="GO:0005634">
    <property type="term" value="C:nucleus"/>
    <property type="evidence" value="ECO:0007669"/>
    <property type="project" value="UniProtKB-SubCell"/>
</dbReference>
<evidence type="ECO:0000256" key="2">
    <source>
        <dbReference type="ARBA" id="ARBA00023242"/>
    </source>
</evidence>
<dbReference type="PANTHER" id="PTHR31001:SF57">
    <property type="entry name" value="ZN(II)2CYS6 TRANSCRIPTION FACTOR (EUROFUNG)"/>
    <property type="match status" value="1"/>
</dbReference>
<gene>
    <name evidence="5" type="ORF">PFICI_14237</name>
</gene>
<dbReference type="PANTHER" id="PTHR31001">
    <property type="entry name" value="UNCHARACTERIZED TRANSCRIPTIONAL REGULATORY PROTEIN"/>
    <property type="match status" value="1"/>
</dbReference>
<dbReference type="InterPro" id="IPR050613">
    <property type="entry name" value="Sec_Metabolite_Reg"/>
</dbReference>
<dbReference type="GO" id="GO:0006351">
    <property type="term" value="P:DNA-templated transcription"/>
    <property type="evidence" value="ECO:0007669"/>
    <property type="project" value="InterPro"/>
</dbReference>
<evidence type="ECO:0000313" key="5">
    <source>
        <dbReference type="EMBL" id="ETS74371.1"/>
    </source>
</evidence>
<proteinExistence type="predicted"/>
<dbReference type="GO" id="GO:0008270">
    <property type="term" value="F:zinc ion binding"/>
    <property type="evidence" value="ECO:0007669"/>
    <property type="project" value="InterPro"/>
</dbReference>
<keyword evidence="2" id="KW-0539">Nucleus</keyword>
<dbReference type="KEGG" id="pfy:PFICI_14237"/>
<dbReference type="eggNOG" id="ENOG502SMKE">
    <property type="taxonomic scope" value="Eukaryota"/>
</dbReference>
<dbReference type="InterPro" id="IPR007219">
    <property type="entry name" value="XnlR_reg_dom"/>
</dbReference>
<dbReference type="OrthoDB" id="435881at2759"/>
<dbReference type="Pfam" id="PF04082">
    <property type="entry name" value="Fungal_trans"/>
    <property type="match status" value="1"/>
</dbReference>
<dbReference type="GeneID" id="19279250"/>
<dbReference type="RefSeq" id="XP_007841009.1">
    <property type="nucleotide sequence ID" value="XM_007842818.1"/>
</dbReference>
<feature type="domain" description="Xylanolytic transcriptional activator regulatory" evidence="4">
    <location>
        <begin position="50"/>
        <end position="261"/>
    </location>
</feature>
<reference evidence="6" key="1">
    <citation type="journal article" date="2015" name="BMC Genomics">
        <title>Genomic and transcriptomic analysis of the endophytic fungus Pestalotiopsis fici reveals its lifestyle and high potential for synthesis of natural products.</title>
        <authorList>
            <person name="Wang X."/>
            <person name="Zhang X."/>
            <person name="Liu L."/>
            <person name="Xiang M."/>
            <person name="Wang W."/>
            <person name="Sun X."/>
            <person name="Che Y."/>
            <person name="Guo L."/>
            <person name="Liu G."/>
            <person name="Guo L."/>
            <person name="Wang C."/>
            <person name="Yin W.B."/>
            <person name="Stadler M."/>
            <person name="Zhang X."/>
            <person name="Liu X."/>
        </authorList>
    </citation>
    <scope>NUCLEOTIDE SEQUENCE [LARGE SCALE GENOMIC DNA]</scope>
    <source>
        <strain evidence="6">W106-1 / CGMCC3.15140</strain>
    </source>
</reference>
<protein>
    <recommendedName>
        <fullName evidence="4">Xylanolytic transcriptional activator regulatory domain-containing protein</fullName>
    </recommendedName>
</protein>
<evidence type="ECO:0000259" key="4">
    <source>
        <dbReference type="Pfam" id="PF04082"/>
    </source>
</evidence>
<dbReference type="Proteomes" id="UP000030651">
    <property type="component" value="Unassembled WGS sequence"/>
</dbReference>
<sequence>MTSPQNSSNVDTPGPVLQPFSLLHPISQAAYVDNFESLLPTRRRAIQLWQTFILNVDPMFKILHIPTVQPIVYAAINEPHDVKPDLRALLFAIYFSALTSTLRDVASCLNQDHEAELERFKRGIEISLSQADFLDQPTMQALQAMAIFIAAFRRFGSGRSIWTLNGMVIRAAQLMGIHRDGKLFNLSPFDQEMRHRLWWKIISTDSRTLEDQGMWTTGNRYLGDARLPLNIDDRDMSPQTTSMPQEHIGFAESTPLLSICHIHIAGEAVAQLLLCADLESYSEKLPATQEAIDRTRAELEKKFFSNHNPHIPIQRLFSNLTKMILDKLEWQCQERLLRHKQNNGREDAKGEARNYDAESDALFIRACELLDASLELVLDEIYTSYTWHTSSYPPYELLTFILWRMYTSSTQSSTDWAWQIVLRSFASIEETSIIPDMGTRWSILCKLKEKVAGLRTHTQNNLQFVGSPDHSPPHAGLEREARQENHDADVSLEGTTSDLEDPLFSMDWTTFQQSLNMDGMSWP</sequence>
<feature type="compositionally biased region" description="Basic and acidic residues" evidence="3">
    <location>
        <begin position="476"/>
        <end position="489"/>
    </location>
</feature>
<dbReference type="GO" id="GO:0003677">
    <property type="term" value="F:DNA binding"/>
    <property type="evidence" value="ECO:0007669"/>
    <property type="project" value="InterPro"/>
</dbReference>
<feature type="region of interest" description="Disordered" evidence="3">
    <location>
        <begin position="462"/>
        <end position="498"/>
    </location>
</feature>
<dbReference type="OMA" id="EVCIRQK"/>
<dbReference type="InParanoid" id="W3WNH9"/>